<name>A0A150TAZ1_SORCE</name>
<gene>
    <name evidence="2" type="ORF">BE21_56105</name>
</gene>
<evidence type="ECO:0000256" key="1">
    <source>
        <dbReference type="SAM" id="MobiDB-lite"/>
    </source>
</evidence>
<accession>A0A150TAZ1</accession>
<organism evidence="2 3">
    <name type="scientific">Sorangium cellulosum</name>
    <name type="common">Polyangium cellulosum</name>
    <dbReference type="NCBI Taxonomy" id="56"/>
    <lineage>
        <taxon>Bacteria</taxon>
        <taxon>Pseudomonadati</taxon>
        <taxon>Myxococcota</taxon>
        <taxon>Polyangia</taxon>
        <taxon>Polyangiales</taxon>
        <taxon>Polyangiaceae</taxon>
        <taxon>Sorangium</taxon>
    </lineage>
</organism>
<dbReference type="AlphaFoldDB" id="A0A150TAZ1"/>
<evidence type="ECO:0000313" key="3">
    <source>
        <dbReference type="Proteomes" id="UP000075502"/>
    </source>
</evidence>
<feature type="region of interest" description="Disordered" evidence="1">
    <location>
        <begin position="275"/>
        <end position="297"/>
    </location>
</feature>
<sequence length="483" mass="53545">MSAPRAEGAWLSAALPHDVDVDRLRPDVDPAEIDRMFDALSWQTFVALVWPVDPLERPAPSLADARGVPRWRTFRSGRELAPPHGLRPLPWSAARDASGVPARNPDVSDARFRFVPGPTQADGNVLWDQDGHRVMYEVLVNRVLFEFIVKHGLYNVEGQRAFAPSPVYMPPGLHWNKFPQGGQVLDRDQERSGAIALKLAWKILGGGDDPRRFYTQSIPVEGDDGRVRRADAGLVGVHVAHKTQSSASWVWSTFEHVDALSADDALTGAVARPMFRNPGARKPANTVPEPDADGRRRTQVERIVPVSEMTESLNRQFRARLSEVGSVWRHYRLLGTQRMARTSYYRELHPIPRYLANPLFETYVPLERSSALCAHRAATLAVSPGGAAQDADFVFLLRRSAAAWQSLLELSAEESEQLRREPAASRALPRWLAARLSGRGIAFGEHAQLQCVVPELEWLIAEGARTLVVRSETGGGTAVYAPP</sequence>
<reference evidence="2 3" key="1">
    <citation type="submission" date="2014-02" db="EMBL/GenBank/DDBJ databases">
        <title>The small core and large imbalanced accessory genome model reveals a collaborative survival strategy of Sorangium cellulosum strains in nature.</title>
        <authorList>
            <person name="Han K."/>
            <person name="Peng R."/>
            <person name="Blom J."/>
            <person name="Li Y.-Z."/>
        </authorList>
    </citation>
    <scope>NUCLEOTIDE SEQUENCE [LARGE SCALE GENOMIC DNA]</scope>
    <source>
        <strain evidence="2 3">So0007-03</strain>
    </source>
</reference>
<evidence type="ECO:0000313" key="2">
    <source>
        <dbReference type="EMBL" id="KYG01836.1"/>
    </source>
</evidence>
<dbReference type="Proteomes" id="UP000075502">
    <property type="component" value="Unassembled WGS sequence"/>
</dbReference>
<protein>
    <submittedName>
        <fullName evidence="2">Uncharacterized protein</fullName>
    </submittedName>
</protein>
<dbReference type="EMBL" id="JEME01003224">
    <property type="protein sequence ID" value="KYG01836.1"/>
    <property type="molecule type" value="Genomic_DNA"/>
</dbReference>
<proteinExistence type="predicted"/>
<comment type="caution">
    <text evidence="2">The sequence shown here is derived from an EMBL/GenBank/DDBJ whole genome shotgun (WGS) entry which is preliminary data.</text>
</comment>